<dbReference type="Pfam" id="PF00072">
    <property type="entry name" value="Response_reg"/>
    <property type="match status" value="1"/>
</dbReference>
<dbReference type="InterPro" id="IPR004358">
    <property type="entry name" value="Sig_transdc_His_kin-like_C"/>
</dbReference>
<dbReference type="EMBL" id="FUWR01000010">
    <property type="protein sequence ID" value="SJZ91634.1"/>
    <property type="molecule type" value="Genomic_DNA"/>
</dbReference>
<dbReference type="EC" id="2.7.13.3" evidence="2"/>
<dbReference type="Pfam" id="PF02518">
    <property type="entry name" value="HATPase_c"/>
    <property type="match status" value="1"/>
</dbReference>
<protein>
    <recommendedName>
        <fullName evidence="2">histidine kinase</fullName>
        <ecNumber evidence="2">2.7.13.3</ecNumber>
    </recommendedName>
</protein>
<comment type="catalytic activity">
    <reaction evidence="1">
        <text>ATP + protein L-histidine = ADP + protein N-phospho-L-histidine.</text>
        <dbReference type="EC" id="2.7.13.3"/>
    </reaction>
</comment>
<dbReference type="PANTHER" id="PTHR45339:SF3">
    <property type="entry name" value="HISTIDINE KINASE"/>
    <property type="match status" value="1"/>
</dbReference>
<dbReference type="SUPFAM" id="SSF52172">
    <property type="entry name" value="CheY-like"/>
    <property type="match status" value="1"/>
</dbReference>
<feature type="modified residue" description="4-aspartylphosphate" evidence="4">
    <location>
        <position position="148"/>
    </location>
</feature>
<proteinExistence type="predicted"/>
<dbReference type="AlphaFoldDB" id="A0A1T4PJB0"/>
<feature type="domain" description="Histidine kinase" evidence="5">
    <location>
        <begin position="1"/>
        <end position="74"/>
    </location>
</feature>
<dbReference type="InterPro" id="IPR003594">
    <property type="entry name" value="HATPase_dom"/>
</dbReference>
<dbReference type="PROSITE" id="PS50109">
    <property type="entry name" value="HIS_KIN"/>
    <property type="match status" value="1"/>
</dbReference>
<sequence length="223" mass="24674">MSVTDTGIGMTAQQKERIFTPFEQADNSFARKYGGSGLGLAICRRLTELMGGRIWAESTEGHGSSFYVELSYAIPESLTSEPLRKNDKPCSSSDLQPLTILLAEDNRVNAEFVAKVLSRAGHTITTVENGLQVLEQINHNQFNCILMDIQMPIMDGDEAARLIREQERGTDRHIPIIALTAHAMSDERARLLEQGFDAHIPKPVDISMLMAEMKRLTEAASSP</sequence>
<keyword evidence="3 4" id="KW-0597">Phosphoprotein</keyword>
<dbReference type="SMART" id="SM00448">
    <property type="entry name" value="REC"/>
    <property type="match status" value="1"/>
</dbReference>
<evidence type="ECO:0000259" key="6">
    <source>
        <dbReference type="PROSITE" id="PS50110"/>
    </source>
</evidence>
<dbReference type="InterPro" id="IPR036890">
    <property type="entry name" value="HATPase_C_sf"/>
</dbReference>
<keyword evidence="8" id="KW-1185">Reference proteome</keyword>
<dbReference type="GO" id="GO:0000160">
    <property type="term" value="P:phosphorelay signal transduction system"/>
    <property type="evidence" value="ECO:0007669"/>
    <property type="project" value="InterPro"/>
</dbReference>
<evidence type="ECO:0000313" key="7">
    <source>
        <dbReference type="EMBL" id="SJZ91634.1"/>
    </source>
</evidence>
<dbReference type="Proteomes" id="UP000190102">
    <property type="component" value="Unassembled WGS sequence"/>
</dbReference>
<organism evidence="7 8">
    <name type="scientific">Trichlorobacter thiogenes</name>
    <dbReference type="NCBI Taxonomy" id="115783"/>
    <lineage>
        <taxon>Bacteria</taxon>
        <taxon>Pseudomonadati</taxon>
        <taxon>Thermodesulfobacteriota</taxon>
        <taxon>Desulfuromonadia</taxon>
        <taxon>Geobacterales</taxon>
        <taxon>Geobacteraceae</taxon>
        <taxon>Trichlorobacter</taxon>
    </lineage>
</organism>
<dbReference type="PROSITE" id="PS50110">
    <property type="entry name" value="RESPONSE_REGULATORY"/>
    <property type="match status" value="1"/>
</dbReference>
<name>A0A1T4PJB0_9BACT</name>
<evidence type="ECO:0000313" key="8">
    <source>
        <dbReference type="Proteomes" id="UP000190102"/>
    </source>
</evidence>
<reference evidence="8" key="1">
    <citation type="submission" date="2017-02" db="EMBL/GenBank/DDBJ databases">
        <authorList>
            <person name="Varghese N."/>
            <person name="Submissions S."/>
        </authorList>
    </citation>
    <scope>NUCLEOTIDE SEQUENCE [LARGE SCALE GENOMIC DNA]</scope>
    <source>
        <strain evidence="8">ATCC BAA-34</strain>
    </source>
</reference>
<dbReference type="SUPFAM" id="SSF55874">
    <property type="entry name" value="ATPase domain of HSP90 chaperone/DNA topoisomerase II/histidine kinase"/>
    <property type="match status" value="1"/>
</dbReference>
<dbReference type="PANTHER" id="PTHR45339">
    <property type="entry name" value="HYBRID SIGNAL TRANSDUCTION HISTIDINE KINASE J"/>
    <property type="match status" value="1"/>
</dbReference>
<dbReference type="PRINTS" id="PR00344">
    <property type="entry name" value="BCTRLSENSOR"/>
</dbReference>
<evidence type="ECO:0000259" key="5">
    <source>
        <dbReference type="PROSITE" id="PS50109"/>
    </source>
</evidence>
<dbReference type="InterPro" id="IPR005467">
    <property type="entry name" value="His_kinase_dom"/>
</dbReference>
<dbReference type="STRING" id="115783.SAMN02745119_01991"/>
<dbReference type="InterPro" id="IPR011006">
    <property type="entry name" value="CheY-like_superfamily"/>
</dbReference>
<dbReference type="GO" id="GO:0004673">
    <property type="term" value="F:protein histidine kinase activity"/>
    <property type="evidence" value="ECO:0007669"/>
    <property type="project" value="UniProtKB-EC"/>
</dbReference>
<gene>
    <name evidence="7" type="ORF">SAMN02745119_01991</name>
</gene>
<evidence type="ECO:0000256" key="2">
    <source>
        <dbReference type="ARBA" id="ARBA00012438"/>
    </source>
</evidence>
<dbReference type="RefSeq" id="WP_161947472.1">
    <property type="nucleotide sequence ID" value="NZ_FUWR01000010.1"/>
</dbReference>
<dbReference type="CDD" id="cd17546">
    <property type="entry name" value="REC_hyHK_CKI1_RcsC-like"/>
    <property type="match status" value="1"/>
</dbReference>
<dbReference type="Gene3D" id="3.30.565.10">
    <property type="entry name" value="Histidine kinase-like ATPase, C-terminal domain"/>
    <property type="match status" value="1"/>
</dbReference>
<dbReference type="SMART" id="SM00387">
    <property type="entry name" value="HATPase_c"/>
    <property type="match status" value="1"/>
</dbReference>
<dbReference type="Gene3D" id="3.40.50.2300">
    <property type="match status" value="1"/>
</dbReference>
<evidence type="ECO:0000256" key="4">
    <source>
        <dbReference type="PROSITE-ProRule" id="PRU00169"/>
    </source>
</evidence>
<evidence type="ECO:0000256" key="1">
    <source>
        <dbReference type="ARBA" id="ARBA00000085"/>
    </source>
</evidence>
<evidence type="ECO:0000256" key="3">
    <source>
        <dbReference type="ARBA" id="ARBA00022553"/>
    </source>
</evidence>
<accession>A0A1T4PJB0</accession>
<feature type="domain" description="Response regulatory" evidence="6">
    <location>
        <begin position="99"/>
        <end position="217"/>
    </location>
</feature>
<dbReference type="InterPro" id="IPR001789">
    <property type="entry name" value="Sig_transdc_resp-reg_receiver"/>
</dbReference>